<sequence>MGWVALGRPGLAEHLADWRSHLSDDVRRGPAQRLFLFLQFNRTLRAVFAVFALKSFLDVIMAEQADRARVPLRSIFGCAMATASLEMIARRRHVAREAFALAASVAATLENDPAWPDDRELAGGRNTARIAPLHGRVREVARLLSQFYGYLLVAYHAGGLLLPMPVRDCRGELSDDILLQLSTVEFIAGGGRADMFALAMIPNIFYFFVPQTVFGQRLETSSEEVGWAAYQGPWLMEDAASRRTRLMVVQSAMRPSRFGVPGLLFLNHASCLHALRTWFQYTQILLKVDRVRSGA</sequence>
<proteinExistence type="predicted"/>
<evidence type="ECO:0000256" key="3">
    <source>
        <dbReference type="ARBA" id="ARBA00022692"/>
    </source>
</evidence>
<dbReference type="Pfam" id="PF02949">
    <property type="entry name" value="7tm_6"/>
    <property type="match status" value="1"/>
</dbReference>
<evidence type="ECO:0000256" key="5">
    <source>
        <dbReference type="ARBA" id="ARBA00022989"/>
    </source>
</evidence>
<reference evidence="9" key="2">
    <citation type="journal article" date="2023" name="BMC Genomics">
        <title>Pest status, molecular evolution, and epigenetic factors derived from the genome assembly of Frankliniella fusca, a thysanopteran phytovirus vector.</title>
        <authorList>
            <person name="Catto M.A."/>
            <person name="Labadie P.E."/>
            <person name="Jacobson A.L."/>
            <person name="Kennedy G.G."/>
            <person name="Srinivasan R."/>
            <person name="Hunt B.G."/>
        </authorList>
    </citation>
    <scope>NUCLEOTIDE SEQUENCE</scope>
    <source>
        <strain evidence="9">PL_HMW_Pooled</strain>
    </source>
</reference>
<dbReference type="AlphaFoldDB" id="A0AAE1HI97"/>
<organism evidence="9 10">
    <name type="scientific">Frankliniella fusca</name>
    <dbReference type="NCBI Taxonomy" id="407009"/>
    <lineage>
        <taxon>Eukaryota</taxon>
        <taxon>Metazoa</taxon>
        <taxon>Ecdysozoa</taxon>
        <taxon>Arthropoda</taxon>
        <taxon>Hexapoda</taxon>
        <taxon>Insecta</taxon>
        <taxon>Pterygota</taxon>
        <taxon>Neoptera</taxon>
        <taxon>Paraneoptera</taxon>
        <taxon>Thysanoptera</taxon>
        <taxon>Terebrantia</taxon>
        <taxon>Thripoidea</taxon>
        <taxon>Thripidae</taxon>
        <taxon>Frankliniella</taxon>
    </lineage>
</organism>
<accession>A0AAE1HI97</accession>
<reference evidence="9" key="1">
    <citation type="submission" date="2021-07" db="EMBL/GenBank/DDBJ databases">
        <authorList>
            <person name="Catto M.A."/>
            <person name="Jacobson A."/>
            <person name="Kennedy G."/>
            <person name="Labadie P."/>
            <person name="Hunt B.G."/>
            <person name="Srinivasan R."/>
        </authorList>
    </citation>
    <scope>NUCLEOTIDE SEQUENCE</scope>
    <source>
        <strain evidence="9">PL_HMW_Pooled</strain>
        <tissue evidence="9">Head</tissue>
    </source>
</reference>
<dbReference type="GO" id="GO:0016020">
    <property type="term" value="C:membrane"/>
    <property type="evidence" value="ECO:0007669"/>
    <property type="project" value="UniProtKB-SubCell"/>
</dbReference>
<evidence type="ECO:0000256" key="2">
    <source>
        <dbReference type="ARBA" id="ARBA00022606"/>
    </source>
</evidence>
<name>A0AAE1HI97_9NEOP</name>
<evidence type="ECO:0000256" key="4">
    <source>
        <dbReference type="ARBA" id="ARBA00022725"/>
    </source>
</evidence>
<dbReference type="EMBL" id="JAHWGI010001056">
    <property type="protein sequence ID" value="KAK3921866.1"/>
    <property type="molecule type" value="Genomic_DNA"/>
</dbReference>
<keyword evidence="4" id="KW-0552">Olfaction</keyword>
<protein>
    <submittedName>
        <fullName evidence="9">Odorant receptor 85d</fullName>
    </submittedName>
</protein>
<comment type="caution">
    <text evidence="9">The sequence shown here is derived from an EMBL/GenBank/DDBJ whole genome shotgun (WGS) entry which is preliminary data.</text>
</comment>
<dbReference type="GO" id="GO:0007165">
    <property type="term" value="P:signal transduction"/>
    <property type="evidence" value="ECO:0007669"/>
    <property type="project" value="UniProtKB-KW"/>
</dbReference>
<dbReference type="GO" id="GO:0004984">
    <property type="term" value="F:olfactory receptor activity"/>
    <property type="evidence" value="ECO:0007669"/>
    <property type="project" value="InterPro"/>
</dbReference>
<keyword evidence="8" id="KW-0807">Transducer</keyword>
<keyword evidence="6" id="KW-0472">Membrane</keyword>
<dbReference type="GO" id="GO:0005549">
    <property type="term" value="F:odorant binding"/>
    <property type="evidence" value="ECO:0007669"/>
    <property type="project" value="InterPro"/>
</dbReference>
<evidence type="ECO:0000313" key="10">
    <source>
        <dbReference type="Proteomes" id="UP001219518"/>
    </source>
</evidence>
<evidence type="ECO:0000256" key="6">
    <source>
        <dbReference type="ARBA" id="ARBA00023136"/>
    </source>
</evidence>
<keyword evidence="3" id="KW-0812">Transmembrane</keyword>
<evidence type="ECO:0000256" key="1">
    <source>
        <dbReference type="ARBA" id="ARBA00004141"/>
    </source>
</evidence>
<evidence type="ECO:0000256" key="8">
    <source>
        <dbReference type="ARBA" id="ARBA00023224"/>
    </source>
</evidence>
<keyword evidence="2" id="KW-0716">Sensory transduction</keyword>
<keyword evidence="7 9" id="KW-0675">Receptor</keyword>
<keyword evidence="10" id="KW-1185">Reference proteome</keyword>
<evidence type="ECO:0000256" key="7">
    <source>
        <dbReference type="ARBA" id="ARBA00023170"/>
    </source>
</evidence>
<evidence type="ECO:0000313" key="9">
    <source>
        <dbReference type="EMBL" id="KAK3921866.1"/>
    </source>
</evidence>
<dbReference type="Proteomes" id="UP001219518">
    <property type="component" value="Unassembled WGS sequence"/>
</dbReference>
<gene>
    <name evidence="9" type="ORF">KUF71_011042</name>
</gene>
<dbReference type="InterPro" id="IPR004117">
    <property type="entry name" value="7tm6_olfct_rcpt"/>
</dbReference>
<keyword evidence="5" id="KW-1133">Transmembrane helix</keyword>
<comment type="subcellular location">
    <subcellularLocation>
        <location evidence="1">Membrane</location>
        <topology evidence="1">Multi-pass membrane protein</topology>
    </subcellularLocation>
</comment>